<accession>A0A7X5LJ32</accession>
<dbReference type="CDD" id="cd24050">
    <property type="entry name" value="ASKHA_NBD_ANMK"/>
    <property type="match status" value="1"/>
</dbReference>
<dbReference type="EMBL" id="JAAAWN010000003">
    <property type="protein sequence ID" value="NDV90292.1"/>
    <property type="molecule type" value="Genomic_DNA"/>
</dbReference>
<dbReference type="UniPathway" id="UPA00343"/>
<proteinExistence type="inferred from homology"/>
<dbReference type="Proteomes" id="UP000470213">
    <property type="component" value="Unassembled WGS sequence"/>
</dbReference>
<evidence type="ECO:0000256" key="1">
    <source>
        <dbReference type="HAMAP-Rule" id="MF_01270"/>
    </source>
</evidence>
<protein>
    <recommendedName>
        <fullName evidence="1">Anhydro-N-acetylmuramic acid kinase</fullName>
        <ecNumber evidence="1">2.7.1.170</ecNumber>
    </recommendedName>
    <alternativeName>
        <fullName evidence="1">AnhMurNAc kinase</fullName>
    </alternativeName>
</protein>
<feature type="binding site" evidence="1">
    <location>
        <begin position="10"/>
        <end position="17"/>
    </location>
    <ligand>
        <name>ATP</name>
        <dbReference type="ChEBI" id="CHEBI:30616"/>
    </ligand>
</feature>
<dbReference type="HAMAP" id="MF_01270">
    <property type="entry name" value="AnhMurNAc_kinase"/>
    <property type="match status" value="1"/>
</dbReference>
<dbReference type="Pfam" id="PF03702">
    <property type="entry name" value="AnmK"/>
    <property type="match status" value="1"/>
</dbReference>
<organism evidence="2 3">
    <name type="scientific">Alteromonas profundi</name>
    <dbReference type="NCBI Taxonomy" id="2696062"/>
    <lineage>
        <taxon>Bacteria</taxon>
        <taxon>Pseudomonadati</taxon>
        <taxon>Pseudomonadota</taxon>
        <taxon>Gammaproteobacteria</taxon>
        <taxon>Alteromonadales</taxon>
        <taxon>Alteromonadaceae</taxon>
        <taxon>Alteromonas/Salinimonas group</taxon>
        <taxon>Alteromonas</taxon>
    </lineage>
</organism>
<dbReference type="InterPro" id="IPR005338">
    <property type="entry name" value="Anhydro_N_Ac-Mur_kinase"/>
</dbReference>
<dbReference type="GO" id="GO:0006040">
    <property type="term" value="P:amino sugar metabolic process"/>
    <property type="evidence" value="ECO:0007669"/>
    <property type="project" value="InterPro"/>
</dbReference>
<comment type="similarity">
    <text evidence="1">Belongs to the anhydro-N-acetylmuramic acid kinase family.</text>
</comment>
<comment type="caution">
    <text evidence="2">The sequence shown here is derived from an EMBL/GenBank/DDBJ whole genome shotgun (WGS) entry which is preliminary data.</text>
</comment>
<keyword evidence="1" id="KW-0119">Carbohydrate metabolism</keyword>
<dbReference type="Gene3D" id="3.30.420.40">
    <property type="match status" value="2"/>
</dbReference>
<comment type="pathway">
    <text evidence="1">Cell wall biogenesis; peptidoglycan recycling.</text>
</comment>
<dbReference type="NCBIfam" id="NF007139">
    <property type="entry name" value="PRK09585.1-3"/>
    <property type="match status" value="1"/>
</dbReference>
<dbReference type="PANTHER" id="PTHR30605:SF0">
    <property type="entry name" value="ANHYDRO-N-ACETYLMURAMIC ACID KINASE"/>
    <property type="match status" value="1"/>
</dbReference>
<dbReference type="GO" id="GO:0009254">
    <property type="term" value="P:peptidoglycan turnover"/>
    <property type="evidence" value="ECO:0007669"/>
    <property type="project" value="UniProtKB-UniRule"/>
</dbReference>
<dbReference type="GO" id="GO:0016773">
    <property type="term" value="F:phosphotransferase activity, alcohol group as acceptor"/>
    <property type="evidence" value="ECO:0007669"/>
    <property type="project" value="UniProtKB-UniRule"/>
</dbReference>
<dbReference type="PANTHER" id="PTHR30605">
    <property type="entry name" value="ANHYDRO-N-ACETYLMURAMIC ACID KINASE"/>
    <property type="match status" value="1"/>
</dbReference>
<dbReference type="RefSeq" id="WP_163083885.1">
    <property type="nucleotide sequence ID" value="NZ_JAAAWN010000003.1"/>
</dbReference>
<reference evidence="2 3" key="1">
    <citation type="submission" date="2020-01" db="EMBL/GenBank/DDBJ databases">
        <authorList>
            <person name="Chen J."/>
            <person name="Zhu S."/>
            <person name="Yang J."/>
        </authorList>
    </citation>
    <scope>NUCLEOTIDE SEQUENCE [LARGE SCALE GENOMIC DNA]</scope>
    <source>
        <strain evidence="2 3">345S023</strain>
    </source>
</reference>
<sequence>MAKYIGLMSGTSMDGVDAVLCEISPCECTTLAAHSVAYSGELLGALNSLCSEGPDELNSVGIADRLVAETFAQATLGLLEKTSLSPCEITAIGSHGQTVRHHPNRDVLSAYFAASSIRGFTCQIGDPNTIAALTGINVIADFRRKDIALGGQGAPLVPAFHNAVFASEQHYRALVNIGGIANISILYPKCEQLPPQGFDIGPGNTLMDQWINLHLNHAFDNNGAWAKKGHPDQGLLQQLMLDEYFHLPAPKSSGREYFNIDWLSNTLADRFECSAHLLDKETENNLAPEDVQATLLALTGSTIANEIQRHVPIKNNHNQISEVITCGGGALNNTLMSYISEALEGYHVSDSHTLGIHPQQVEGAAFAWLAYAYINDIPGNVPAVTGASKPAVLGALYKSA</sequence>
<dbReference type="InterPro" id="IPR043129">
    <property type="entry name" value="ATPase_NBD"/>
</dbReference>
<keyword evidence="1 2" id="KW-0418">Kinase</keyword>
<keyword evidence="1 2" id="KW-0808">Transferase</keyword>
<keyword evidence="3" id="KW-1185">Reference proteome</keyword>
<evidence type="ECO:0000313" key="2">
    <source>
        <dbReference type="EMBL" id="NDV90292.1"/>
    </source>
</evidence>
<comment type="function">
    <text evidence="1">Catalyzes the specific phosphorylation of 1,6-anhydro-N-acetylmuramic acid (anhMurNAc) with the simultaneous cleavage of the 1,6-anhydro ring, generating MurNAc-6-P. Is required for the utilization of anhMurNAc either imported from the medium or derived from its own cell wall murein, and thus plays a role in cell wall recycling.</text>
</comment>
<keyword evidence="1" id="KW-0547">Nucleotide-binding</keyword>
<dbReference type="GO" id="GO:0016301">
    <property type="term" value="F:kinase activity"/>
    <property type="evidence" value="ECO:0007669"/>
    <property type="project" value="UniProtKB-KW"/>
</dbReference>
<gene>
    <name evidence="1" type="primary">anmK</name>
    <name evidence="2" type="ORF">GTH32_03665</name>
</gene>
<dbReference type="GO" id="GO:0005524">
    <property type="term" value="F:ATP binding"/>
    <property type="evidence" value="ECO:0007669"/>
    <property type="project" value="UniProtKB-UniRule"/>
</dbReference>
<dbReference type="UniPathway" id="UPA00544"/>
<name>A0A7X5LJ32_9ALTE</name>
<dbReference type="EC" id="2.7.1.170" evidence="1"/>
<comment type="pathway">
    <text evidence="1">Amino-sugar metabolism; 1,6-anhydro-N-acetylmuramate degradation.</text>
</comment>
<dbReference type="AlphaFoldDB" id="A0A7X5LJ32"/>
<dbReference type="GO" id="GO:0097175">
    <property type="term" value="P:1,6-anhydro-N-acetyl-beta-muramic acid catabolic process"/>
    <property type="evidence" value="ECO:0007669"/>
    <property type="project" value="UniProtKB-UniRule"/>
</dbReference>
<comment type="catalytic activity">
    <reaction evidence="1">
        <text>1,6-anhydro-N-acetyl-beta-muramate + ATP + H2O = N-acetyl-D-muramate 6-phosphate + ADP + H(+)</text>
        <dbReference type="Rhea" id="RHEA:24952"/>
        <dbReference type="ChEBI" id="CHEBI:15377"/>
        <dbReference type="ChEBI" id="CHEBI:15378"/>
        <dbReference type="ChEBI" id="CHEBI:30616"/>
        <dbReference type="ChEBI" id="CHEBI:58690"/>
        <dbReference type="ChEBI" id="CHEBI:58722"/>
        <dbReference type="ChEBI" id="CHEBI:456216"/>
        <dbReference type="EC" id="2.7.1.170"/>
    </reaction>
</comment>
<evidence type="ECO:0000313" key="3">
    <source>
        <dbReference type="Proteomes" id="UP000470213"/>
    </source>
</evidence>
<keyword evidence="1" id="KW-0067">ATP-binding</keyword>
<dbReference type="SUPFAM" id="SSF53067">
    <property type="entry name" value="Actin-like ATPase domain"/>
    <property type="match status" value="1"/>
</dbReference>